<comment type="caution">
    <text evidence="1">The sequence shown here is derived from an EMBL/GenBank/DDBJ whole genome shotgun (WGS) entry which is preliminary data.</text>
</comment>
<protein>
    <submittedName>
        <fullName evidence="1">Uncharacterized protein</fullName>
    </submittedName>
</protein>
<sequence>MYSPFSPDNNGIKEKGFFQQGRGIFGVDFRNFLGADMRSTRHREQLETDY</sequence>
<organism evidence="1 2">
    <name type="scientific">Golovinomyces cichoracearum</name>
    <dbReference type="NCBI Taxonomy" id="62708"/>
    <lineage>
        <taxon>Eukaryota</taxon>
        <taxon>Fungi</taxon>
        <taxon>Dikarya</taxon>
        <taxon>Ascomycota</taxon>
        <taxon>Pezizomycotina</taxon>
        <taxon>Leotiomycetes</taxon>
        <taxon>Erysiphales</taxon>
        <taxon>Erysiphaceae</taxon>
        <taxon>Golovinomyces</taxon>
    </lineage>
</organism>
<evidence type="ECO:0000313" key="2">
    <source>
        <dbReference type="Proteomes" id="UP000283383"/>
    </source>
</evidence>
<name>A0A420HV04_9PEZI</name>
<reference evidence="1 2" key="1">
    <citation type="journal article" date="2018" name="BMC Genomics">
        <title>Comparative genome analyses reveal sequence features reflecting distinct modes of host-adaptation between dicot and monocot powdery mildew.</title>
        <authorList>
            <person name="Wu Y."/>
            <person name="Ma X."/>
            <person name="Pan Z."/>
            <person name="Kale S.D."/>
            <person name="Song Y."/>
            <person name="King H."/>
            <person name="Zhang Q."/>
            <person name="Presley C."/>
            <person name="Deng X."/>
            <person name="Wei C.I."/>
            <person name="Xiao S."/>
        </authorList>
    </citation>
    <scope>NUCLEOTIDE SEQUENCE [LARGE SCALE GENOMIC DNA]</scope>
    <source>
        <strain evidence="1">UMSG3</strain>
    </source>
</reference>
<dbReference type="EMBL" id="MCBQ01015831">
    <property type="protein sequence ID" value="RKF61250.1"/>
    <property type="molecule type" value="Genomic_DNA"/>
</dbReference>
<proteinExistence type="predicted"/>
<accession>A0A420HV04</accession>
<evidence type="ECO:0000313" key="1">
    <source>
        <dbReference type="EMBL" id="RKF61250.1"/>
    </source>
</evidence>
<gene>
    <name evidence="1" type="ORF">GcM3_158018</name>
</gene>
<keyword evidence="2" id="KW-1185">Reference proteome</keyword>
<dbReference type="Proteomes" id="UP000283383">
    <property type="component" value="Unassembled WGS sequence"/>
</dbReference>
<dbReference type="AlphaFoldDB" id="A0A420HV04"/>